<dbReference type="EMBL" id="CP001348">
    <property type="protein sequence ID" value="ACL75121.1"/>
    <property type="molecule type" value="Genomic_DNA"/>
</dbReference>
<keyword evidence="1 4" id="KW-0378">Hydrolase</keyword>
<dbReference type="STRING" id="394503.Ccel_0743"/>
<accession>B8I7W4</accession>
<dbReference type="GO" id="GO:0009253">
    <property type="term" value="P:peptidoglycan catabolic process"/>
    <property type="evidence" value="ECO:0007669"/>
    <property type="project" value="InterPro"/>
</dbReference>
<dbReference type="SMART" id="SM00646">
    <property type="entry name" value="Ami_3"/>
    <property type="match status" value="1"/>
</dbReference>
<gene>
    <name evidence="4" type="ordered locus">Ccel_0743</name>
</gene>
<evidence type="ECO:0000313" key="5">
    <source>
        <dbReference type="Proteomes" id="UP000001349"/>
    </source>
</evidence>
<feature type="domain" description="MurNAc-LAA" evidence="3">
    <location>
        <begin position="120"/>
        <end position="235"/>
    </location>
</feature>
<organism evidence="4 5">
    <name type="scientific">Ruminiclostridium cellulolyticum (strain ATCC 35319 / DSM 5812 / JCM 6584 / H10)</name>
    <name type="common">Clostridium cellulolyticum</name>
    <dbReference type="NCBI Taxonomy" id="394503"/>
    <lineage>
        <taxon>Bacteria</taxon>
        <taxon>Bacillati</taxon>
        <taxon>Bacillota</taxon>
        <taxon>Clostridia</taxon>
        <taxon>Eubacteriales</taxon>
        <taxon>Oscillospiraceae</taxon>
        <taxon>Ruminiclostridium</taxon>
    </lineage>
</organism>
<keyword evidence="5" id="KW-1185">Reference proteome</keyword>
<protein>
    <submittedName>
        <fullName evidence="4">Cell wall hydrolase/autolysin</fullName>
    </submittedName>
</protein>
<dbReference type="KEGG" id="cce:Ccel_0743"/>
<dbReference type="PANTHER" id="PTHR30404">
    <property type="entry name" value="N-ACETYLMURAMOYL-L-ALANINE AMIDASE"/>
    <property type="match status" value="1"/>
</dbReference>
<dbReference type="HOGENOM" id="CLU_014322_7_1_9"/>
<proteinExistence type="predicted"/>
<keyword evidence="2" id="KW-1133">Transmembrane helix</keyword>
<evidence type="ECO:0000313" key="4">
    <source>
        <dbReference type="EMBL" id="ACL75121.1"/>
    </source>
</evidence>
<sequence length="249" mass="27880" precursor="true">MRKLRIIFLNRRILLIAAVLIIAILALPVILFIEISTSDTFTDPKSGVIVIDPGHGGIDGGTSRDGVLEKEINLDIAKKLKSILMERGYKIIMTREEDVSLESLDNSRKSRHLRDLTARANIINNSNAQLFLSIHVNCNIKKPATDGAIVFFCKKYEQNRTLALCIQRVLNNMVVDGKKRNVHDPVQAKYYVLNYTNIPGVIVETGFISNEEERQKLAKGTFRQELAKSIAKGIEQYLDESSKVSTPAS</sequence>
<dbReference type="Gene3D" id="3.40.630.40">
    <property type="entry name" value="Zn-dependent exopeptidases"/>
    <property type="match status" value="1"/>
</dbReference>
<keyword evidence="2" id="KW-0812">Transmembrane</keyword>
<evidence type="ECO:0000256" key="1">
    <source>
        <dbReference type="ARBA" id="ARBA00022801"/>
    </source>
</evidence>
<name>B8I7W4_RUMCH</name>
<dbReference type="InterPro" id="IPR050695">
    <property type="entry name" value="N-acetylmuramoyl_amidase_3"/>
</dbReference>
<dbReference type="GO" id="GO:0008745">
    <property type="term" value="F:N-acetylmuramoyl-L-alanine amidase activity"/>
    <property type="evidence" value="ECO:0007669"/>
    <property type="project" value="InterPro"/>
</dbReference>
<dbReference type="Pfam" id="PF01520">
    <property type="entry name" value="Amidase_3"/>
    <property type="match status" value="1"/>
</dbReference>
<dbReference type="InterPro" id="IPR002508">
    <property type="entry name" value="MurNAc-LAA_cat"/>
</dbReference>
<dbReference type="eggNOG" id="COG0860">
    <property type="taxonomic scope" value="Bacteria"/>
</dbReference>
<dbReference type="GO" id="GO:0030288">
    <property type="term" value="C:outer membrane-bounded periplasmic space"/>
    <property type="evidence" value="ECO:0007669"/>
    <property type="project" value="TreeGrafter"/>
</dbReference>
<dbReference type="Proteomes" id="UP000001349">
    <property type="component" value="Chromosome"/>
</dbReference>
<dbReference type="PANTHER" id="PTHR30404:SF0">
    <property type="entry name" value="N-ACETYLMURAMOYL-L-ALANINE AMIDASE AMIC"/>
    <property type="match status" value="1"/>
</dbReference>
<reference evidence="4 5" key="1">
    <citation type="submission" date="2009-01" db="EMBL/GenBank/DDBJ databases">
        <title>Complete sequence of Clostridium cellulolyticum H10.</title>
        <authorList>
            <consortium name="US DOE Joint Genome Institute"/>
            <person name="Lucas S."/>
            <person name="Copeland A."/>
            <person name="Lapidus A."/>
            <person name="Glavina del Rio T."/>
            <person name="Dalin E."/>
            <person name="Tice H."/>
            <person name="Bruce D."/>
            <person name="Goodwin L."/>
            <person name="Pitluck S."/>
            <person name="Chertkov O."/>
            <person name="Saunders E."/>
            <person name="Brettin T."/>
            <person name="Detter J.C."/>
            <person name="Han C."/>
            <person name="Larimer F."/>
            <person name="Land M."/>
            <person name="Hauser L."/>
            <person name="Kyrpides N."/>
            <person name="Ivanova N."/>
            <person name="Zhou J."/>
            <person name="Richardson P."/>
        </authorList>
    </citation>
    <scope>NUCLEOTIDE SEQUENCE [LARGE SCALE GENOMIC DNA]</scope>
    <source>
        <strain evidence="5">ATCC 35319 / DSM 5812 / JCM 6584 / H10</strain>
    </source>
</reference>
<feature type="transmembrane region" description="Helical" evidence="2">
    <location>
        <begin position="12"/>
        <end position="33"/>
    </location>
</feature>
<dbReference type="OrthoDB" id="9806267at2"/>
<dbReference type="RefSeq" id="WP_015924288.1">
    <property type="nucleotide sequence ID" value="NC_011898.1"/>
</dbReference>
<dbReference type="AlphaFoldDB" id="B8I7W4"/>
<evidence type="ECO:0000259" key="3">
    <source>
        <dbReference type="SMART" id="SM00646"/>
    </source>
</evidence>
<evidence type="ECO:0000256" key="2">
    <source>
        <dbReference type="SAM" id="Phobius"/>
    </source>
</evidence>
<keyword evidence="2" id="KW-0472">Membrane</keyword>
<dbReference type="SUPFAM" id="SSF53187">
    <property type="entry name" value="Zn-dependent exopeptidases"/>
    <property type="match status" value="1"/>
</dbReference>
<dbReference type="CDD" id="cd02696">
    <property type="entry name" value="MurNAc-LAA"/>
    <property type="match status" value="1"/>
</dbReference>